<dbReference type="InterPro" id="IPR025363">
    <property type="entry name" value="DUF4267"/>
</dbReference>
<dbReference type="RefSeq" id="XP_016214604.1">
    <property type="nucleotide sequence ID" value="XM_016357812.1"/>
</dbReference>
<sequence>MSTSFLGLPVSQHAVARGVTVFFGILSTSMGLRALVDPAGYAAIFGVPALSSTMATASRNPFIKAAGASRLAGGLGTLACVLLGQDKGAALGLCAGAIVGIMDGLSLKAEIEATRKELGGKTHDDDDGVKSLEESEGKAWGHMMFGPIAAALGSWLYYVS</sequence>
<dbReference type="AlphaFoldDB" id="A0A0D2AE42"/>
<accession>A0A0D2AE42</accession>
<dbReference type="Proteomes" id="UP000053259">
    <property type="component" value="Unassembled WGS sequence"/>
</dbReference>
<protein>
    <submittedName>
        <fullName evidence="1">Uncharacterized protein</fullName>
    </submittedName>
</protein>
<name>A0A0D2AE42_9PEZI</name>
<dbReference type="Pfam" id="PF14087">
    <property type="entry name" value="DUF4267"/>
    <property type="match status" value="1"/>
</dbReference>
<evidence type="ECO:0000313" key="1">
    <source>
        <dbReference type="EMBL" id="KIW04735.1"/>
    </source>
</evidence>
<keyword evidence="2" id="KW-1185">Reference proteome</keyword>
<dbReference type="EMBL" id="KN847540">
    <property type="protein sequence ID" value="KIW04735.1"/>
    <property type="molecule type" value="Genomic_DNA"/>
</dbReference>
<evidence type="ECO:0000313" key="2">
    <source>
        <dbReference type="Proteomes" id="UP000053259"/>
    </source>
</evidence>
<dbReference type="InParanoid" id="A0A0D2AE42"/>
<dbReference type="HOGENOM" id="CLU_1653501_0_0_1"/>
<proteinExistence type="predicted"/>
<organism evidence="1 2">
    <name type="scientific">Verruconis gallopava</name>
    <dbReference type="NCBI Taxonomy" id="253628"/>
    <lineage>
        <taxon>Eukaryota</taxon>
        <taxon>Fungi</taxon>
        <taxon>Dikarya</taxon>
        <taxon>Ascomycota</taxon>
        <taxon>Pezizomycotina</taxon>
        <taxon>Dothideomycetes</taxon>
        <taxon>Pleosporomycetidae</taxon>
        <taxon>Venturiales</taxon>
        <taxon>Sympoventuriaceae</taxon>
        <taxon>Verruconis</taxon>
    </lineage>
</organism>
<gene>
    <name evidence="1" type="ORF">PV09_04466</name>
</gene>
<dbReference type="GeneID" id="27312439"/>
<reference evidence="1 2" key="1">
    <citation type="submission" date="2015-01" db="EMBL/GenBank/DDBJ databases">
        <title>The Genome Sequence of Ochroconis gallopava CBS43764.</title>
        <authorList>
            <consortium name="The Broad Institute Genomics Platform"/>
            <person name="Cuomo C."/>
            <person name="de Hoog S."/>
            <person name="Gorbushina A."/>
            <person name="Stielow B."/>
            <person name="Teixiera M."/>
            <person name="Abouelleil A."/>
            <person name="Chapman S.B."/>
            <person name="Priest M."/>
            <person name="Young S.K."/>
            <person name="Wortman J."/>
            <person name="Nusbaum C."/>
            <person name="Birren B."/>
        </authorList>
    </citation>
    <scope>NUCLEOTIDE SEQUENCE [LARGE SCALE GENOMIC DNA]</scope>
    <source>
        <strain evidence="1 2">CBS 43764</strain>
    </source>
</reference>
<dbReference type="VEuPathDB" id="FungiDB:PV09_04466"/>